<feature type="transmembrane region" description="Helical" evidence="2">
    <location>
        <begin position="404"/>
        <end position="422"/>
    </location>
</feature>
<sequence>MGRRTTEASAAPAAPDVPDTLVAPAAPAAPAAPDTPVAPRADGGWDLRSEALLHAPPVPEPTDCSAPPWGLPEGSGGVVDPEGRAAGGDGVPDGDSDPDPERAEPAATSAPVPATPSPTPGPAPAPALAPLRRAPEVAAGATARRSGARRGPADPVKSLMHRHRELCERAVDPLEIAAGLEAHGLTDRTAARYRHRDVFSLAEELYARVPCIVRDPAAPPPPRKGRDTEARAGWTLLTLLPGAACLATTGLLRAGEGVLTGGARDAVTGAGALLVLVGLRFSLRRGPLAAASRPRRAATVCGCWVLAYAMYGDGLLTQVMSGGPDGSRSGDLAPLLGLALAVAPAAWCAHLFSVHARRRLAGSRALEEFGAGVRPVLLGAVALFLCALLVLLPVAGLAHGSGGIPVAATALGFLLFLARLLTVHGFPEAAATGLAAACALEATAPVLVLAGRLPGLGLLARPVDAVVAAGGAGAVPALACGAAALGLLIHAAVALSRASAHVMARAGTK</sequence>
<accession>A0A7Y9KV49</accession>
<feature type="transmembrane region" description="Helical" evidence="2">
    <location>
        <begin position="295"/>
        <end position="312"/>
    </location>
</feature>
<evidence type="ECO:0000313" key="4">
    <source>
        <dbReference type="Proteomes" id="UP000530403"/>
    </source>
</evidence>
<gene>
    <name evidence="3" type="ORF">HEB29_003817</name>
</gene>
<proteinExistence type="predicted"/>
<name>A0A7Y9KV49_9ACTN</name>
<feature type="region of interest" description="Disordered" evidence="1">
    <location>
        <begin position="1"/>
        <end position="128"/>
    </location>
</feature>
<feature type="compositionally biased region" description="Low complexity" evidence="1">
    <location>
        <begin position="136"/>
        <end position="145"/>
    </location>
</feature>
<evidence type="ECO:0000256" key="1">
    <source>
        <dbReference type="SAM" id="MobiDB-lite"/>
    </source>
</evidence>
<feature type="transmembrane region" description="Helical" evidence="2">
    <location>
        <begin position="332"/>
        <end position="354"/>
    </location>
</feature>
<keyword evidence="2" id="KW-0812">Transmembrane</keyword>
<feature type="transmembrane region" description="Helical" evidence="2">
    <location>
        <begin position="232"/>
        <end position="254"/>
    </location>
</feature>
<dbReference type="Proteomes" id="UP000530403">
    <property type="component" value="Unassembled WGS sequence"/>
</dbReference>
<dbReference type="AlphaFoldDB" id="A0A7Y9KV49"/>
<reference evidence="3 4" key="1">
    <citation type="submission" date="2020-07" db="EMBL/GenBank/DDBJ databases">
        <title>Sequencing the genomes of 1000 actinobacteria strains.</title>
        <authorList>
            <person name="Klenk H.-P."/>
        </authorList>
    </citation>
    <scope>NUCLEOTIDE SEQUENCE [LARGE SCALE GENOMIC DNA]</scope>
    <source>
        <strain evidence="3 4">DSM 41455</strain>
    </source>
</reference>
<dbReference type="RefSeq" id="WP_313672323.1">
    <property type="nucleotide sequence ID" value="NZ_BAAAUE010000009.1"/>
</dbReference>
<evidence type="ECO:0008006" key="5">
    <source>
        <dbReference type="Google" id="ProtNLM"/>
    </source>
</evidence>
<evidence type="ECO:0000256" key="2">
    <source>
        <dbReference type="SAM" id="Phobius"/>
    </source>
</evidence>
<feature type="compositionally biased region" description="Pro residues" evidence="1">
    <location>
        <begin position="113"/>
        <end position="127"/>
    </location>
</feature>
<comment type="caution">
    <text evidence="3">The sequence shown here is derived from an EMBL/GenBank/DDBJ whole genome shotgun (WGS) entry which is preliminary data.</text>
</comment>
<organism evidence="3 4">
    <name type="scientific">Streptomyces fulvorobeus</name>
    <dbReference type="NCBI Taxonomy" id="284028"/>
    <lineage>
        <taxon>Bacteria</taxon>
        <taxon>Bacillati</taxon>
        <taxon>Actinomycetota</taxon>
        <taxon>Actinomycetes</taxon>
        <taxon>Kitasatosporales</taxon>
        <taxon>Streptomycetaceae</taxon>
        <taxon>Streptomyces</taxon>
    </lineage>
</organism>
<feature type="region of interest" description="Disordered" evidence="1">
    <location>
        <begin position="136"/>
        <end position="155"/>
    </location>
</feature>
<feature type="transmembrane region" description="Helical" evidence="2">
    <location>
        <begin position="266"/>
        <end position="283"/>
    </location>
</feature>
<dbReference type="EMBL" id="JACCCF010000001">
    <property type="protein sequence ID" value="NYE42806.1"/>
    <property type="molecule type" value="Genomic_DNA"/>
</dbReference>
<protein>
    <recommendedName>
        <fullName evidence="5">Integral membrane protein</fullName>
    </recommendedName>
</protein>
<keyword evidence="2" id="KW-0472">Membrane</keyword>
<keyword evidence="2" id="KW-1133">Transmembrane helix</keyword>
<evidence type="ECO:0000313" key="3">
    <source>
        <dbReference type="EMBL" id="NYE42806.1"/>
    </source>
</evidence>
<feature type="transmembrane region" description="Helical" evidence="2">
    <location>
        <begin position="473"/>
        <end position="495"/>
    </location>
</feature>
<feature type="compositionally biased region" description="Low complexity" evidence="1">
    <location>
        <begin position="7"/>
        <end position="42"/>
    </location>
</feature>
<feature type="transmembrane region" description="Helical" evidence="2">
    <location>
        <begin position="375"/>
        <end position="398"/>
    </location>
</feature>
<feature type="transmembrane region" description="Helical" evidence="2">
    <location>
        <begin position="434"/>
        <end position="453"/>
    </location>
</feature>